<name>A0A811QF08_9POAL</name>
<accession>A0A811QF08</accession>
<reference evidence="2" key="1">
    <citation type="submission" date="2020-10" db="EMBL/GenBank/DDBJ databases">
        <authorList>
            <person name="Han B."/>
            <person name="Lu T."/>
            <person name="Zhao Q."/>
            <person name="Huang X."/>
            <person name="Zhao Y."/>
        </authorList>
    </citation>
    <scope>NUCLEOTIDE SEQUENCE</scope>
</reference>
<gene>
    <name evidence="2" type="ORF">NCGR_LOCUS39537</name>
</gene>
<keyword evidence="3" id="KW-1185">Reference proteome</keyword>
<protein>
    <submittedName>
        <fullName evidence="2">Uncharacterized protein</fullName>
    </submittedName>
</protein>
<comment type="caution">
    <text evidence="2">The sequence shown here is derived from an EMBL/GenBank/DDBJ whole genome shotgun (WGS) entry which is preliminary data.</text>
</comment>
<evidence type="ECO:0000313" key="3">
    <source>
        <dbReference type="Proteomes" id="UP000604825"/>
    </source>
</evidence>
<evidence type="ECO:0000313" key="2">
    <source>
        <dbReference type="EMBL" id="CAD6256010.1"/>
    </source>
</evidence>
<dbReference type="Proteomes" id="UP000604825">
    <property type="component" value="Unassembled WGS sequence"/>
</dbReference>
<feature type="region of interest" description="Disordered" evidence="1">
    <location>
        <begin position="1"/>
        <end position="55"/>
    </location>
</feature>
<feature type="compositionally biased region" description="Basic and acidic residues" evidence="1">
    <location>
        <begin position="10"/>
        <end position="22"/>
    </location>
</feature>
<dbReference type="EMBL" id="CAJGYO010000010">
    <property type="protein sequence ID" value="CAD6256010.1"/>
    <property type="molecule type" value="Genomic_DNA"/>
</dbReference>
<evidence type="ECO:0000256" key="1">
    <source>
        <dbReference type="SAM" id="MobiDB-lite"/>
    </source>
</evidence>
<proteinExistence type="predicted"/>
<dbReference type="AlphaFoldDB" id="A0A811QF08"/>
<organism evidence="2 3">
    <name type="scientific">Miscanthus lutarioriparius</name>
    <dbReference type="NCBI Taxonomy" id="422564"/>
    <lineage>
        <taxon>Eukaryota</taxon>
        <taxon>Viridiplantae</taxon>
        <taxon>Streptophyta</taxon>
        <taxon>Embryophyta</taxon>
        <taxon>Tracheophyta</taxon>
        <taxon>Spermatophyta</taxon>
        <taxon>Magnoliopsida</taxon>
        <taxon>Liliopsida</taxon>
        <taxon>Poales</taxon>
        <taxon>Poaceae</taxon>
        <taxon>PACMAD clade</taxon>
        <taxon>Panicoideae</taxon>
        <taxon>Andropogonodae</taxon>
        <taxon>Andropogoneae</taxon>
        <taxon>Saccharinae</taxon>
        <taxon>Miscanthus</taxon>
    </lineage>
</organism>
<sequence>MSAMVPQPHYVEEKLPRAELEPPMKPMDMAMPVAQHHQRPPPPMKERPPPPLLMPTCPARLLEQPVAEYVIPMVEIPSWPAPPVGPCRCPCCAPCY</sequence>